<keyword evidence="5" id="KW-1185">Reference proteome</keyword>
<dbReference type="PANTHER" id="PTHR45527">
    <property type="entry name" value="NONRIBOSOMAL PEPTIDE SYNTHETASE"/>
    <property type="match status" value="1"/>
</dbReference>
<dbReference type="Gene3D" id="3.30.559.30">
    <property type="entry name" value="Nonribosomal peptide synthetase, condensation domain"/>
    <property type="match status" value="1"/>
</dbReference>
<dbReference type="AlphaFoldDB" id="A0A1H7PC97"/>
<protein>
    <submittedName>
        <fullName evidence="4">Phosphopantetheine attachment site</fullName>
    </submittedName>
</protein>
<sequence length="991" mass="107386">MAADFDHVLTREEQRRLDAAFQTLSGRATRSEAAAPGPTEYEEHVWLAQQQVPDAVLKHVVACRLTGEPDLARLVGAIRDVVRAWPGLNARFRFGEDGELHKRFAGEEGRTVSLIRADTLEQATAAILDRQAASWDSDRQPPFEALVISCPQETVLALVLHRVLDAMHPAAELLQALGKAYAGEPILPASMMARNPGTPLFAAGEASSMLPGWMRQPGIAASEIVDFATIRVARPERALAGRYGAMIGPEALNGLPPDASDQAVLAHLAALFARYLSALSGKREIDLMIPAGWRAQVGDPPSSVTGGDAVVLTVDGQAPAEIIVRAIQDRLGRTANAAMSQTRRTATAERPILFVSWLGDPTGCLGIPGVSIERLPLPTLETRPDLAFAVGRGRLGGVAVELVTGQGLSPRIGPVLLERFLAWLTEGEAALPGVASAPVELTGAASPASAAEPATEAVTALILAEFRAALNAPELGPDDDFFDHGGHSLIATRIIGRLLSQHGIELHFNDLFSYPSAAALARKARRTGEASLEPSRTAPIDEAPSAPLSLAQASLWKAYAAFGFNEIFNLPFALDFLDPVDEALYERAFTDVLERHPGLRSLFRQEGEDMVQQVVPTAELSQYKWFWTSAESAGVTRRDEALHHFDLAKELPFRLRFLIDPATGRQVLSFLFHHVVLDEWSVNLMMDEIAYCYRVRAAGGMPVWSDAPAPFHEFARLQAAAGVDQAHLGYWTDMLRGAPQPQPILRRQDRAEPACEEASAAGGWVEFKLDREATERLYALARQSSASLFNVVYAGIAASLRQLGSLPELVVGTSASGRSDAAFFDTVGYFTTVIAHRIRFDEAMSLGGLVGQIRNLVNESLPWSEIPIDLVEEALGMTPGRDHLFEVFIQIHAKNKLNGELALPDGRGIAFRQVDPERHESMLGLHFEVMEEADLSGERSIRVLMSYRSEHYGPQEVEKIRATTSAVLALMGRAGGAQVTLAELGAHLPEG</sequence>
<dbReference type="SUPFAM" id="SSF52777">
    <property type="entry name" value="CoA-dependent acyltransferases"/>
    <property type="match status" value="3"/>
</dbReference>
<dbReference type="STRING" id="1036779.SAMN04515666_103443"/>
<dbReference type="Proteomes" id="UP000199664">
    <property type="component" value="Unassembled WGS sequence"/>
</dbReference>
<keyword evidence="2" id="KW-0597">Phosphoprotein</keyword>
<evidence type="ECO:0000313" key="4">
    <source>
        <dbReference type="EMBL" id="SEL33401.1"/>
    </source>
</evidence>
<evidence type="ECO:0000256" key="2">
    <source>
        <dbReference type="ARBA" id="ARBA00022553"/>
    </source>
</evidence>
<feature type="domain" description="Carrier" evidence="3">
    <location>
        <begin position="453"/>
        <end position="528"/>
    </location>
</feature>
<dbReference type="GO" id="GO:0003824">
    <property type="term" value="F:catalytic activity"/>
    <property type="evidence" value="ECO:0007669"/>
    <property type="project" value="InterPro"/>
</dbReference>
<dbReference type="SUPFAM" id="SSF47336">
    <property type="entry name" value="ACP-like"/>
    <property type="match status" value="1"/>
</dbReference>
<reference evidence="5" key="1">
    <citation type="submission" date="2016-10" db="EMBL/GenBank/DDBJ databases">
        <authorList>
            <person name="Varghese N."/>
            <person name="Submissions S."/>
        </authorList>
    </citation>
    <scope>NUCLEOTIDE SEQUENCE [LARGE SCALE GENOMIC DNA]</scope>
    <source>
        <strain evidence="5">LMG 26383,CCUG 61248,R- 45681</strain>
    </source>
</reference>
<dbReference type="GO" id="GO:0044550">
    <property type="term" value="P:secondary metabolite biosynthetic process"/>
    <property type="evidence" value="ECO:0007669"/>
    <property type="project" value="TreeGrafter"/>
</dbReference>
<evidence type="ECO:0000313" key="5">
    <source>
        <dbReference type="Proteomes" id="UP000199664"/>
    </source>
</evidence>
<dbReference type="EMBL" id="FOAN01000003">
    <property type="protein sequence ID" value="SEL33401.1"/>
    <property type="molecule type" value="Genomic_DNA"/>
</dbReference>
<proteinExistence type="predicted"/>
<dbReference type="InterPro" id="IPR020806">
    <property type="entry name" value="PKS_PP-bd"/>
</dbReference>
<dbReference type="PROSITE" id="PS50075">
    <property type="entry name" value="CARRIER"/>
    <property type="match status" value="1"/>
</dbReference>
<keyword evidence="1" id="KW-0596">Phosphopantetheine</keyword>
<dbReference type="InterPro" id="IPR001242">
    <property type="entry name" value="Condensation_dom"/>
</dbReference>
<dbReference type="InterPro" id="IPR009081">
    <property type="entry name" value="PP-bd_ACP"/>
</dbReference>
<dbReference type="InterPro" id="IPR023213">
    <property type="entry name" value="CAT-like_dom_sf"/>
</dbReference>
<dbReference type="RefSeq" id="WP_091833724.1">
    <property type="nucleotide sequence ID" value="NZ_FOAN01000003.1"/>
</dbReference>
<evidence type="ECO:0000256" key="1">
    <source>
        <dbReference type="ARBA" id="ARBA00022450"/>
    </source>
</evidence>
<dbReference type="InterPro" id="IPR036736">
    <property type="entry name" value="ACP-like_sf"/>
</dbReference>
<evidence type="ECO:0000259" key="3">
    <source>
        <dbReference type="PROSITE" id="PS50075"/>
    </source>
</evidence>
<dbReference type="Gene3D" id="1.10.1200.10">
    <property type="entry name" value="ACP-like"/>
    <property type="match status" value="1"/>
</dbReference>
<name>A0A1H7PC97_9HYPH</name>
<dbReference type="Pfam" id="PF00668">
    <property type="entry name" value="Condensation"/>
    <property type="match status" value="1"/>
</dbReference>
<dbReference type="Pfam" id="PF00550">
    <property type="entry name" value="PP-binding"/>
    <property type="match status" value="1"/>
</dbReference>
<gene>
    <name evidence="4" type="ORF">SAMN04515666_103443</name>
</gene>
<dbReference type="SMART" id="SM00823">
    <property type="entry name" value="PKS_PP"/>
    <property type="match status" value="1"/>
</dbReference>
<dbReference type="PANTHER" id="PTHR45527:SF1">
    <property type="entry name" value="FATTY ACID SYNTHASE"/>
    <property type="match status" value="1"/>
</dbReference>
<dbReference type="GO" id="GO:0043041">
    <property type="term" value="P:amino acid activation for nonribosomal peptide biosynthetic process"/>
    <property type="evidence" value="ECO:0007669"/>
    <property type="project" value="TreeGrafter"/>
</dbReference>
<dbReference type="GO" id="GO:0005737">
    <property type="term" value="C:cytoplasm"/>
    <property type="evidence" value="ECO:0007669"/>
    <property type="project" value="TreeGrafter"/>
</dbReference>
<dbReference type="OrthoDB" id="9778690at2"/>
<organism evidence="4 5">
    <name type="scientific">Bosea lupini</name>
    <dbReference type="NCBI Taxonomy" id="1036779"/>
    <lineage>
        <taxon>Bacteria</taxon>
        <taxon>Pseudomonadati</taxon>
        <taxon>Pseudomonadota</taxon>
        <taxon>Alphaproteobacteria</taxon>
        <taxon>Hyphomicrobiales</taxon>
        <taxon>Boseaceae</taxon>
        <taxon>Bosea</taxon>
    </lineage>
</organism>
<dbReference type="GO" id="GO:0031177">
    <property type="term" value="F:phosphopantetheine binding"/>
    <property type="evidence" value="ECO:0007669"/>
    <property type="project" value="InterPro"/>
</dbReference>
<accession>A0A1H7PC97</accession>
<dbReference type="Gene3D" id="3.30.559.10">
    <property type="entry name" value="Chloramphenicol acetyltransferase-like domain"/>
    <property type="match status" value="2"/>
</dbReference>